<evidence type="ECO:0000313" key="2">
    <source>
        <dbReference type="EMBL" id="EAU85185.1"/>
    </source>
</evidence>
<protein>
    <submittedName>
        <fullName evidence="2">Uncharacterized protein</fullName>
    </submittedName>
</protein>
<dbReference type="RefSeq" id="XP_001836614.1">
    <property type="nucleotide sequence ID" value="XM_001836562.1"/>
</dbReference>
<proteinExistence type="predicted"/>
<name>A8NV71_COPC7</name>
<dbReference type="KEGG" id="cci:CC1G_06201"/>
<gene>
    <name evidence="2" type="ORF">CC1G_06201</name>
</gene>
<organism evidence="2 3">
    <name type="scientific">Coprinopsis cinerea (strain Okayama-7 / 130 / ATCC MYA-4618 / FGSC 9003)</name>
    <name type="common">Inky cap fungus</name>
    <name type="synonym">Hormographiella aspergillata</name>
    <dbReference type="NCBI Taxonomy" id="240176"/>
    <lineage>
        <taxon>Eukaryota</taxon>
        <taxon>Fungi</taxon>
        <taxon>Dikarya</taxon>
        <taxon>Basidiomycota</taxon>
        <taxon>Agaricomycotina</taxon>
        <taxon>Agaricomycetes</taxon>
        <taxon>Agaricomycetidae</taxon>
        <taxon>Agaricales</taxon>
        <taxon>Agaricineae</taxon>
        <taxon>Psathyrellaceae</taxon>
        <taxon>Coprinopsis</taxon>
    </lineage>
</organism>
<accession>A8NV71</accession>
<dbReference type="OrthoDB" id="2688210at2759"/>
<feature type="region of interest" description="Disordered" evidence="1">
    <location>
        <begin position="54"/>
        <end position="95"/>
    </location>
</feature>
<keyword evidence="3" id="KW-1185">Reference proteome</keyword>
<dbReference type="EMBL" id="AACS02000004">
    <property type="protein sequence ID" value="EAU85185.1"/>
    <property type="molecule type" value="Genomic_DNA"/>
</dbReference>
<evidence type="ECO:0000256" key="1">
    <source>
        <dbReference type="SAM" id="MobiDB-lite"/>
    </source>
</evidence>
<feature type="compositionally biased region" description="Basic and acidic residues" evidence="1">
    <location>
        <begin position="62"/>
        <end position="95"/>
    </location>
</feature>
<evidence type="ECO:0000313" key="3">
    <source>
        <dbReference type="Proteomes" id="UP000001861"/>
    </source>
</evidence>
<dbReference type="Proteomes" id="UP000001861">
    <property type="component" value="Unassembled WGS sequence"/>
</dbReference>
<dbReference type="AlphaFoldDB" id="A8NV71"/>
<dbReference type="GeneID" id="6013160"/>
<dbReference type="VEuPathDB" id="FungiDB:CC1G_06201"/>
<sequence length="315" mass="36696">MAEVELQDPSKEVMPDFNAPALRPILEQQLKEGQTLDELVKSLVDSWTADHEHRLQQYNQAQEERQREEDERERARLEREEQDRLERERKEQEEERRRIEAEQLKLAKEVLEKQQSELKTRETKRKAKVIAVDKPVDTKSATKVSTFARSKTRNFDFVDLYYFSPEGCKQATELERTTGSDALAPVEINQQIVYKPVAAHQPLSRVTKDHNMTWSAISVAKNVFLQVIKEEAWGDDMILALTTFYYSLETHDIRTQPRGEAAIIRYHAEVRREFFEALKAPGDDPIFDIGKINEVRLQRIYDDILREAQEAGIAA</sequence>
<dbReference type="OMA" id="LASWTRH"/>
<reference evidence="2 3" key="1">
    <citation type="journal article" date="2010" name="Proc. Natl. Acad. Sci. U.S.A.">
        <title>Insights into evolution of multicellular fungi from the assembled chromosomes of the mushroom Coprinopsis cinerea (Coprinus cinereus).</title>
        <authorList>
            <person name="Stajich J.E."/>
            <person name="Wilke S.K."/>
            <person name="Ahren D."/>
            <person name="Au C.H."/>
            <person name="Birren B.W."/>
            <person name="Borodovsky M."/>
            <person name="Burns C."/>
            <person name="Canback B."/>
            <person name="Casselton L.A."/>
            <person name="Cheng C.K."/>
            <person name="Deng J."/>
            <person name="Dietrich F.S."/>
            <person name="Fargo D.C."/>
            <person name="Farman M.L."/>
            <person name="Gathman A.C."/>
            <person name="Goldberg J."/>
            <person name="Guigo R."/>
            <person name="Hoegger P.J."/>
            <person name="Hooker J.B."/>
            <person name="Huggins A."/>
            <person name="James T.Y."/>
            <person name="Kamada T."/>
            <person name="Kilaru S."/>
            <person name="Kodira C."/>
            <person name="Kues U."/>
            <person name="Kupfer D."/>
            <person name="Kwan H.S."/>
            <person name="Lomsadze A."/>
            <person name="Li W."/>
            <person name="Lilly W.W."/>
            <person name="Ma L.J."/>
            <person name="Mackey A.J."/>
            <person name="Manning G."/>
            <person name="Martin F."/>
            <person name="Muraguchi H."/>
            <person name="Natvig D.O."/>
            <person name="Palmerini H."/>
            <person name="Ramesh M.A."/>
            <person name="Rehmeyer C.J."/>
            <person name="Roe B.A."/>
            <person name="Shenoy N."/>
            <person name="Stanke M."/>
            <person name="Ter-Hovhannisyan V."/>
            <person name="Tunlid A."/>
            <person name="Velagapudi R."/>
            <person name="Vision T.J."/>
            <person name="Zeng Q."/>
            <person name="Zolan M.E."/>
            <person name="Pukkila P.J."/>
        </authorList>
    </citation>
    <scope>NUCLEOTIDE SEQUENCE [LARGE SCALE GENOMIC DNA]</scope>
    <source>
        <strain evidence="3">Okayama-7 / 130 / ATCC MYA-4618 / FGSC 9003</strain>
    </source>
</reference>
<comment type="caution">
    <text evidence="2">The sequence shown here is derived from an EMBL/GenBank/DDBJ whole genome shotgun (WGS) entry which is preliminary data.</text>
</comment>
<dbReference type="eggNOG" id="ENOG502SRFY">
    <property type="taxonomic scope" value="Eukaryota"/>
</dbReference>
<dbReference type="InParanoid" id="A8NV71"/>